<keyword evidence="1" id="KW-1133">Transmembrane helix</keyword>
<organism evidence="2 3">
    <name type="scientific">Blepharisma stoltei</name>
    <dbReference type="NCBI Taxonomy" id="1481888"/>
    <lineage>
        <taxon>Eukaryota</taxon>
        <taxon>Sar</taxon>
        <taxon>Alveolata</taxon>
        <taxon>Ciliophora</taxon>
        <taxon>Postciliodesmatophora</taxon>
        <taxon>Heterotrichea</taxon>
        <taxon>Heterotrichida</taxon>
        <taxon>Blepharismidae</taxon>
        <taxon>Blepharisma</taxon>
    </lineage>
</organism>
<accession>A0AAU9JN66</accession>
<proteinExistence type="predicted"/>
<feature type="transmembrane region" description="Helical" evidence="1">
    <location>
        <begin position="234"/>
        <end position="256"/>
    </location>
</feature>
<protein>
    <submittedName>
        <fullName evidence="2">Uncharacterized protein</fullName>
    </submittedName>
</protein>
<dbReference type="Proteomes" id="UP001162131">
    <property type="component" value="Unassembled WGS sequence"/>
</dbReference>
<dbReference type="AlphaFoldDB" id="A0AAU9JN66"/>
<sequence length="294" mass="34696">MREVILGVWLLLSEEFKLPNEEISDEFNKECEFETLKGLMAISIVLLVRAAIPKTIFTKYREYLGLIQVLRHIIPASFVFVYVNIFSLLGKRALPYKDEILSINPYLKYFFPKPIDKKTEEKTIDEKTEENTIENQLNNSIQAQVATKEILEEKEIINNSLWDMRFGDAEYREKLAYKYFVYNLNKWIDKDKEENKPYSDELWGNFIFVTALMHICSLSLVYKGNFWSNKPFEAQAFWIFQFPILNVIALAGVAYFNSGYRHYLELMGIKYESQILKFEPGLKKRFMINSTKDN</sequence>
<evidence type="ECO:0000256" key="1">
    <source>
        <dbReference type="SAM" id="Phobius"/>
    </source>
</evidence>
<name>A0AAU9JN66_9CILI</name>
<evidence type="ECO:0000313" key="2">
    <source>
        <dbReference type="EMBL" id="CAG9327060.1"/>
    </source>
</evidence>
<reference evidence="2" key="1">
    <citation type="submission" date="2021-09" db="EMBL/GenBank/DDBJ databases">
        <authorList>
            <consortium name="AG Swart"/>
            <person name="Singh M."/>
            <person name="Singh A."/>
            <person name="Seah K."/>
            <person name="Emmerich C."/>
        </authorList>
    </citation>
    <scope>NUCLEOTIDE SEQUENCE</scope>
    <source>
        <strain evidence="2">ATCC30299</strain>
    </source>
</reference>
<gene>
    <name evidence="2" type="ORF">BSTOLATCC_MIC42318</name>
</gene>
<keyword evidence="3" id="KW-1185">Reference proteome</keyword>
<feature type="transmembrane region" description="Helical" evidence="1">
    <location>
        <begin position="69"/>
        <end position="89"/>
    </location>
</feature>
<keyword evidence="1" id="KW-0472">Membrane</keyword>
<feature type="transmembrane region" description="Helical" evidence="1">
    <location>
        <begin position="202"/>
        <end position="222"/>
    </location>
</feature>
<comment type="caution">
    <text evidence="2">The sequence shown here is derived from an EMBL/GenBank/DDBJ whole genome shotgun (WGS) entry which is preliminary data.</text>
</comment>
<evidence type="ECO:0000313" key="3">
    <source>
        <dbReference type="Proteomes" id="UP001162131"/>
    </source>
</evidence>
<keyword evidence="1" id="KW-0812">Transmembrane</keyword>
<dbReference type="EMBL" id="CAJZBQ010000041">
    <property type="protein sequence ID" value="CAG9327060.1"/>
    <property type="molecule type" value="Genomic_DNA"/>
</dbReference>